<reference evidence="3 4" key="1">
    <citation type="submission" date="2018-12" db="EMBL/GenBank/DDBJ databases">
        <authorList>
            <person name="Sun L."/>
            <person name="Chen Z."/>
        </authorList>
    </citation>
    <scope>NUCLEOTIDE SEQUENCE [LARGE SCALE GENOMIC DNA]</scope>
    <source>
        <strain evidence="3 4">3-5-3</strain>
    </source>
</reference>
<evidence type="ECO:0000313" key="4">
    <source>
        <dbReference type="Proteomes" id="UP000272464"/>
    </source>
</evidence>
<dbReference type="SUPFAM" id="SSF158745">
    <property type="entry name" value="LanC-like"/>
    <property type="match status" value="1"/>
</dbReference>
<protein>
    <submittedName>
        <fullName evidence="3">Type 2 lantipeptide synthetase LanM</fullName>
    </submittedName>
</protein>
<accession>A0A433XCF3</accession>
<feature type="binding site" evidence="1">
    <location>
        <position position="889"/>
    </location>
    <ligand>
        <name>Zn(2+)</name>
        <dbReference type="ChEBI" id="CHEBI:29105"/>
    </ligand>
</feature>
<dbReference type="InterPro" id="IPR025410">
    <property type="entry name" value="Lant_dehyd"/>
</dbReference>
<dbReference type="GO" id="GO:0031179">
    <property type="term" value="P:peptide modification"/>
    <property type="evidence" value="ECO:0007669"/>
    <property type="project" value="InterPro"/>
</dbReference>
<dbReference type="CDD" id="cd04792">
    <property type="entry name" value="LanM-like"/>
    <property type="match status" value="1"/>
</dbReference>
<evidence type="ECO:0000259" key="2">
    <source>
        <dbReference type="Pfam" id="PF13575"/>
    </source>
</evidence>
<dbReference type="PRINTS" id="PR01950">
    <property type="entry name" value="LANCSUPER"/>
</dbReference>
<evidence type="ECO:0000313" key="3">
    <source>
        <dbReference type="EMBL" id="RUT31746.1"/>
    </source>
</evidence>
<dbReference type="OrthoDB" id="9148343at2"/>
<dbReference type="NCBIfam" id="TIGR03897">
    <property type="entry name" value="lanti_2_LanM"/>
    <property type="match status" value="1"/>
</dbReference>
<dbReference type="AlphaFoldDB" id="A0A433XCF3"/>
<dbReference type="Gene3D" id="1.50.10.10">
    <property type="match status" value="1"/>
</dbReference>
<dbReference type="PIRSF" id="PIRSF037228">
    <property type="entry name" value="Lant_mod_RumM"/>
    <property type="match status" value="1"/>
</dbReference>
<dbReference type="Pfam" id="PF05147">
    <property type="entry name" value="LANC_like"/>
    <property type="match status" value="1"/>
</dbReference>
<dbReference type="GO" id="GO:0046872">
    <property type="term" value="F:metal ion binding"/>
    <property type="evidence" value="ECO:0007669"/>
    <property type="project" value="UniProtKB-KW"/>
</dbReference>
<sequence>MSIEMKDNEWIREMRDFEDLEYYLSDQNEDRHAFHLFFARFLDGFRMELDRLLSSFEQESQLKVHKESIVPDVTEAMLNELSSFSIRTLIYEINEKRILGLLQGETPEKRYEYYNNQFKKKEPFYELLNKYPVLYTLMHHMIQGRLGLIKEALHHLSRDARQIADEFSQPFTEITRIRVTSGDTHNNGKKVLGITTDTGKFIYKPHSLSTDSLYNHLVDFMNQQGTLKMRLEYVPSIDKVDYGWQKYVEPGTCTSVEEVCSYYYRLGANLSLLHMIGATDIHFENLISAGEHPYIIDLETLVENKTMEMERSGGLVEEFNRSINESVLGTAVLPLNFKNSIFDFDMSAMSNFEEQKSDFWKMFVVLNNYTDEIKLERMPGSIGKASNFVILNGEKIEPYLYIEDLLEGFEQGYRLICEHKQQFMDALFSYCDRFEVVVRQVLKPTSIYAKFLEASTHPNYLKSPTDRLTLLSKLKTKKDLANDKIMAQRDFEIAALFQCDIPYFTTTMNSKDIICNNNGVIPDYFQLTLMDIILKRVSRITLEQLEHQLYLIRLSISTSVNNNWLKEAGRSFPRLNEQIPYFKSSMDYTSGAREIGDFMDRSAVWNEERTTCTWLTQLIDGERLKLGAMNYFLYEGGGAILFLYMLAKETGEQKYHRLAEAGLRGIEEQMRGADMKPALSSFNGIGSLIYIYYTLYKMHGDAPAYAKYESYLGQLGEAEVEGDHEIDYVSGIAGLITLLLNIYEAEEDPRLLGISDRLGDYAYNRIINTPETILTGMSHGFSGMTLAMIKLGTHLKEDRYISLARHLLEQENKYYSGDKMNWLDLRDGEQQADPVYWCHGAPGIALARTQLLPYSKELDSFPLESDIHRGVSKLLQDGFSEKHDHSLCHGVFGNIDILLTAGTVINEQGWLDQAHAEARQALQRIRDTRVICGLNNAFDLMSFMVGLTGIGYALLRLNNPDLPSVLAMEIYH</sequence>
<keyword evidence="1" id="KW-0479">Metal-binding</keyword>
<dbReference type="InterPro" id="IPR012341">
    <property type="entry name" value="6hp_glycosidase-like_sf"/>
</dbReference>
<dbReference type="GO" id="GO:0005886">
    <property type="term" value="C:plasma membrane"/>
    <property type="evidence" value="ECO:0007669"/>
    <property type="project" value="TreeGrafter"/>
</dbReference>
<dbReference type="Proteomes" id="UP000272464">
    <property type="component" value="Unassembled WGS sequence"/>
</dbReference>
<proteinExistence type="predicted"/>
<feature type="domain" description="Lantibiotic biosynthesis protein dehydration" evidence="2">
    <location>
        <begin position="131"/>
        <end position="506"/>
    </location>
</feature>
<gene>
    <name evidence="3" type="primary">lanM</name>
    <name evidence="3" type="ORF">EJP77_10175</name>
</gene>
<evidence type="ECO:0000256" key="1">
    <source>
        <dbReference type="PIRSR" id="PIRSR607822-1"/>
    </source>
</evidence>
<feature type="binding site" evidence="1">
    <location>
        <position position="838"/>
    </location>
    <ligand>
        <name>Zn(2+)</name>
        <dbReference type="ChEBI" id="CHEBI:29105"/>
    </ligand>
</feature>
<dbReference type="InterPro" id="IPR007822">
    <property type="entry name" value="LANC-like"/>
</dbReference>
<dbReference type="RefSeq" id="WP_127199126.1">
    <property type="nucleotide sequence ID" value="NZ_RZNX01000003.1"/>
</dbReference>
<organism evidence="3 4">
    <name type="scientific">Paenibacillus zeisoli</name>
    <dbReference type="NCBI Taxonomy" id="2496267"/>
    <lineage>
        <taxon>Bacteria</taxon>
        <taxon>Bacillati</taxon>
        <taxon>Bacillota</taxon>
        <taxon>Bacilli</taxon>
        <taxon>Bacillales</taxon>
        <taxon>Paenibacillaceae</taxon>
        <taxon>Paenibacillus</taxon>
    </lineage>
</organism>
<dbReference type="SMART" id="SM01260">
    <property type="entry name" value="LANC_like"/>
    <property type="match status" value="1"/>
</dbReference>
<name>A0A433XCF3_9BACL</name>
<dbReference type="InterPro" id="IPR017146">
    <property type="entry name" value="Lanti_2_LanM"/>
</dbReference>
<dbReference type="GO" id="GO:0005975">
    <property type="term" value="P:carbohydrate metabolic process"/>
    <property type="evidence" value="ECO:0007669"/>
    <property type="project" value="InterPro"/>
</dbReference>
<comment type="caution">
    <text evidence="3">The sequence shown here is derived from an EMBL/GenBank/DDBJ whole genome shotgun (WGS) entry which is preliminary data.</text>
</comment>
<keyword evidence="4" id="KW-1185">Reference proteome</keyword>
<dbReference type="Pfam" id="PF13575">
    <property type="entry name" value="DUF4135"/>
    <property type="match status" value="1"/>
</dbReference>
<dbReference type="PANTHER" id="PTHR12736">
    <property type="entry name" value="LANC-LIKE PROTEIN"/>
    <property type="match status" value="1"/>
</dbReference>
<dbReference type="PANTHER" id="PTHR12736:SF7">
    <property type="entry name" value="LANC-LIKE PROTEIN 3"/>
    <property type="match status" value="1"/>
</dbReference>
<feature type="binding site" evidence="1">
    <location>
        <position position="888"/>
    </location>
    <ligand>
        <name>Zn(2+)</name>
        <dbReference type="ChEBI" id="CHEBI:29105"/>
    </ligand>
</feature>
<dbReference type="EMBL" id="RZNX01000003">
    <property type="protein sequence ID" value="RUT31746.1"/>
    <property type="molecule type" value="Genomic_DNA"/>
</dbReference>
<keyword evidence="1" id="KW-0862">Zinc</keyword>